<evidence type="ECO:0000313" key="2">
    <source>
        <dbReference type="Proteomes" id="UP000689195"/>
    </source>
</evidence>
<protein>
    <submittedName>
        <fullName evidence="1">Uncharacterized protein</fullName>
    </submittedName>
</protein>
<sequence length="394" mass="46659">MQCNKFIINFFVLHREIYILQQLNPNYYPQLRLLLAEKISSIKQLKSSMYYFIHDFESAYEIAIQTKNHKMIGQVLEYEDISPSCSFNCAMLQKIISDKSNLEVQQSAIDSFNNLAQFQKQYVMIAKSFRQLLLKLQNQYQLIDIIKGSLEDVNICDSRMIQSFYAGSKQFQLNNQFNQIGESYTILKSYDSRINGQKMIVQSFINVNTESETNSICDQLSNEDNIQLRMSVHFNFPVRKDIEFFYQNLTNNIISKNDYYLEITLDEFVKKTQFLKYESADLFNNNNLGEKIDQGGNIEVYGLIIQNLQMKIIVNIQILFLRKRIYDDENFEIQNKLLKYLQHVILLYQRLNIFQELNTQNSSLKNYMDKLKFIKLSLQKTLQQLLILKNLKRN</sequence>
<dbReference type="EMBL" id="CAJJDO010000044">
    <property type="protein sequence ID" value="CAD8166202.1"/>
    <property type="molecule type" value="Genomic_DNA"/>
</dbReference>
<proteinExistence type="predicted"/>
<accession>A0A8S1UQY1</accession>
<evidence type="ECO:0000313" key="1">
    <source>
        <dbReference type="EMBL" id="CAD8166202.1"/>
    </source>
</evidence>
<organism evidence="1 2">
    <name type="scientific">Paramecium pentaurelia</name>
    <dbReference type="NCBI Taxonomy" id="43138"/>
    <lineage>
        <taxon>Eukaryota</taxon>
        <taxon>Sar</taxon>
        <taxon>Alveolata</taxon>
        <taxon>Ciliophora</taxon>
        <taxon>Intramacronucleata</taxon>
        <taxon>Oligohymenophorea</taxon>
        <taxon>Peniculida</taxon>
        <taxon>Parameciidae</taxon>
        <taxon>Paramecium</taxon>
    </lineage>
</organism>
<keyword evidence="2" id="KW-1185">Reference proteome</keyword>
<name>A0A8S1UQY1_9CILI</name>
<dbReference type="Proteomes" id="UP000689195">
    <property type="component" value="Unassembled WGS sequence"/>
</dbReference>
<reference evidence="1" key="1">
    <citation type="submission" date="2021-01" db="EMBL/GenBank/DDBJ databases">
        <authorList>
            <consortium name="Genoscope - CEA"/>
            <person name="William W."/>
        </authorList>
    </citation>
    <scope>NUCLEOTIDE SEQUENCE</scope>
</reference>
<gene>
    <name evidence="1" type="ORF">PPENT_87.1.T0440014</name>
</gene>
<comment type="caution">
    <text evidence="1">The sequence shown here is derived from an EMBL/GenBank/DDBJ whole genome shotgun (WGS) entry which is preliminary data.</text>
</comment>
<dbReference type="AlphaFoldDB" id="A0A8S1UQY1"/>